<dbReference type="AlphaFoldDB" id="I4B9A8"/>
<keyword evidence="2" id="KW-1185">Reference proteome</keyword>
<dbReference type="PATRIC" id="fig|869212.3.peg.3255"/>
<dbReference type="KEGG" id="tpx:Turpa_3226"/>
<name>I4B9A8_TURPD</name>
<evidence type="ECO:0000313" key="2">
    <source>
        <dbReference type="Proteomes" id="UP000006048"/>
    </source>
</evidence>
<organism evidence="1 2">
    <name type="scientific">Turneriella parva (strain ATCC BAA-1111 / DSM 21527 / NCTC 11395 / H)</name>
    <name type="common">Leptospira parva</name>
    <dbReference type="NCBI Taxonomy" id="869212"/>
    <lineage>
        <taxon>Bacteria</taxon>
        <taxon>Pseudomonadati</taxon>
        <taxon>Spirochaetota</taxon>
        <taxon>Spirochaetia</taxon>
        <taxon>Leptospirales</taxon>
        <taxon>Leptospiraceae</taxon>
        <taxon>Turneriella</taxon>
    </lineage>
</organism>
<sequence>MRRKSMRAGNRTNSEFLQWSLPRLVGAGYGILSRRAANPRWPEFFITAFVLKKYRKKSSFWFMISHGYRGMRRHQLPGGEIKTLLAHLIGANPRQLFQLAGIYTGLSAEQGPAVATAALFEIIKITNEKRKKLVSRRKGKLQQKRG</sequence>
<dbReference type="Proteomes" id="UP000006048">
    <property type="component" value="Chromosome"/>
</dbReference>
<accession>I4B9A8</accession>
<evidence type="ECO:0000313" key="1">
    <source>
        <dbReference type="EMBL" id="AFM13865.1"/>
    </source>
</evidence>
<dbReference type="STRING" id="869212.Turpa_3226"/>
<reference evidence="1 2" key="1">
    <citation type="submission" date="2012-06" db="EMBL/GenBank/DDBJ databases">
        <title>The complete chromosome of genome of Turneriella parva DSM 21527.</title>
        <authorList>
            <consortium name="US DOE Joint Genome Institute (JGI-PGF)"/>
            <person name="Lucas S."/>
            <person name="Han J."/>
            <person name="Lapidus A."/>
            <person name="Bruce D."/>
            <person name="Goodwin L."/>
            <person name="Pitluck S."/>
            <person name="Peters L."/>
            <person name="Kyrpides N."/>
            <person name="Mavromatis K."/>
            <person name="Ivanova N."/>
            <person name="Mikhailova N."/>
            <person name="Chertkov O."/>
            <person name="Detter J.C."/>
            <person name="Tapia R."/>
            <person name="Han C."/>
            <person name="Land M."/>
            <person name="Hauser L."/>
            <person name="Markowitz V."/>
            <person name="Cheng J.-F."/>
            <person name="Hugenholtz P."/>
            <person name="Woyke T."/>
            <person name="Wu D."/>
            <person name="Gronow S."/>
            <person name="Wellnitz S."/>
            <person name="Brambilla E."/>
            <person name="Klenk H.-P."/>
            <person name="Eisen J.A."/>
        </authorList>
    </citation>
    <scope>NUCLEOTIDE SEQUENCE [LARGE SCALE GENOMIC DNA]</scope>
    <source>
        <strain evidence="2">ATCC BAA-1111 / DSM 21527 / NCTC 11395 / H</strain>
    </source>
</reference>
<dbReference type="HOGENOM" id="CLU_1776663_0_0_12"/>
<gene>
    <name evidence="1" type="ordered locus">Turpa_3226</name>
</gene>
<protein>
    <submittedName>
        <fullName evidence="1">Uncharacterized protein</fullName>
    </submittedName>
</protein>
<proteinExistence type="predicted"/>
<dbReference type="EMBL" id="CP002959">
    <property type="protein sequence ID" value="AFM13865.1"/>
    <property type="molecule type" value="Genomic_DNA"/>
</dbReference>